<evidence type="ECO:0000313" key="3">
    <source>
        <dbReference type="EMBL" id="KAK4363087.1"/>
    </source>
</evidence>
<proteinExistence type="predicted"/>
<accession>A0AAE1S4K6</accession>
<comment type="caution">
    <text evidence="3">The sequence shown here is derived from an EMBL/GenBank/DDBJ whole genome shotgun (WGS) entry which is preliminary data.</text>
</comment>
<feature type="signal peptide" evidence="2">
    <location>
        <begin position="1"/>
        <end position="25"/>
    </location>
</feature>
<dbReference type="EMBL" id="JAVYJV010000009">
    <property type="protein sequence ID" value="KAK4363087.1"/>
    <property type="molecule type" value="Genomic_DNA"/>
</dbReference>
<evidence type="ECO:0000256" key="2">
    <source>
        <dbReference type="SAM" id="SignalP"/>
    </source>
</evidence>
<keyword evidence="4" id="KW-1185">Reference proteome</keyword>
<name>A0AAE1S4K6_9SOLA</name>
<feature type="compositionally biased region" description="Basic and acidic residues" evidence="1">
    <location>
        <begin position="38"/>
        <end position="48"/>
    </location>
</feature>
<feature type="region of interest" description="Disordered" evidence="1">
    <location>
        <begin position="38"/>
        <end position="79"/>
    </location>
</feature>
<dbReference type="Proteomes" id="UP001291623">
    <property type="component" value="Unassembled WGS sequence"/>
</dbReference>
<sequence length="79" mass="8734">MGPWFNGRAFDRTLTVFFFKLLVSAGFEELRKHELKNCVRSEAKKDNSEPSDDVGSESTAPVNIRGSLGDINGNDQANT</sequence>
<feature type="chain" id="PRO_5042225150" evidence="2">
    <location>
        <begin position="26"/>
        <end position="79"/>
    </location>
</feature>
<evidence type="ECO:0000256" key="1">
    <source>
        <dbReference type="SAM" id="MobiDB-lite"/>
    </source>
</evidence>
<gene>
    <name evidence="3" type="ORF">RND71_018328</name>
</gene>
<organism evidence="3 4">
    <name type="scientific">Anisodus tanguticus</name>
    <dbReference type="NCBI Taxonomy" id="243964"/>
    <lineage>
        <taxon>Eukaryota</taxon>
        <taxon>Viridiplantae</taxon>
        <taxon>Streptophyta</taxon>
        <taxon>Embryophyta</taxon>
        <taxon>Tracheophyta</taxon>
        <taxon>Spermatophyta</taxon>
        <taxon>Magnoliopsida</taxon>
        <taxon>eudicotyledons</taxon>
        <taxon>Gunneridae</taxon>
        <taxon>Pentapetalae</taxon>
        <taxon>asterids</taxon>
        <taxon>lamiids</taxon>
        <taxon>Solanales</taxon>
        <taxon>Solanaceae</taxon>
        <taxon>Solanoideae</taxon>
        <taxon>Hyoscyameae</taxon>
        <taxon>Anisodus</taxon>
    </lineage>
</organism>
<protein>
    <submittedName>
        <fullName evidence="3">Uncharacterized protein</fullName>
    </submittedName>
</protein>
<dbReference type="AlphaFoldDB" id="A0AAE1S4K6"/>
<keyword evidence="2" id="KW-0732">Signal</keyword>
<evidence type="ECO:0000313" key="4">
    <source>
        <dbReference type="Proteomes" id="UP001291623"/>
    </source>
</evidence>
<reference evidence="3" key="1">
    <citation type="submission" date="2023-12" db="EMBL/GenBank/DDBJ databases">
        <title>Genome assembly of Anisodus tanguticus.</title>
        <authorList>
            <person name="Wang Y.-J."/>
        </authorList>
    </citation>
    <scope>NUCLEOTIDE SEQUENCE</scope>
    <source>
        <strain evidence="3">KB-2021</strain>
        <tissue evidence="3">Leaf</tissue>
    </source>
</reference>